<dbReference type="InterPro" id="IPR000331">
    <property type="entry name" value="Rap/Ran_GAP_dom"/>
</dbReference>
<evidence type="ECO:0000313" key="5">
    <source>
        <dbReference type="Proteomes" id="UP000800200"/>
    </source>
</evidence>
<dbReference type="Pfam" id="PF11864">
    <property type="entry name" value="DUF3384"/>
    <property type="match status" value="1"/>
</dbReference>
<dbReference type="InterPro" id="IPR016024">
    <property type="entry name" value="ARM-type_fold"/>
</dbReference>
<reference evidence="4" key="1">
    <citation type="journal article" date="2020" name="Stud. Mycol.">
        <title>101 Dothideomycetes genomes: a test case for predicting lifestyles and emergence of pathogens.</title>
        <authorList>
            <person name="Haridas S."/>
            <person name="Albert R."/>
            <person name="Binder M."/>
            <person name="Bloem J."/>
            <person name="Labutti K."/>
            <person name="Salamov A."/>
            <person name="Andreopoulos B."/>
            <person name="Baker S."/>
            <person name="Barry K."/>
            <person name="Bills G."/>
            <person name="Bluhm B."/>
            <person name="Cannon C."/>
            <person name="Castanera R."/>
            <person name="Culley D."/>
            <person name="Daum C."/>
            <person name="Ezra D."/>
            <person name="Gonzalez J."/>
            <person name="Henrissat B."/>
            <person name="Kuo A."/>
            <person name="Liang C."/>
            <person name="Lipzen A."/>
            <person name="Lutzoni F."/>
            <person name="Magnuson J."/>
            <person name="Mondo S."/>
            <person name="Nolan M."/>
            <person name="Ohm R."/>
            <person name="Pangilinan J."/>
            <person name="Park H.-J."/>
            <person name="Ramirez L."/>
            <person name="Alfaro M."/>
            <person name="Sun H."/>
            <person name="Tritt A."/>
            <person name="Yoshinaga Y."/>
            <person name="Zwiers L.-H."/>
            <person name="Turgeon B."/>
            <person name="Goodwin S."/>
            <person name="Spatafora J."/>
            <person name="Crous P."/>
            <person name="Grigoriev I."/>
        </authorList>
    </citation>
    <scope>NUCLEOTIDE SEQUENCE</scope>
    <source>
        <strain evidence="4">CBS 207.26</strain>
    </source>
</reference>
<dbReference type="PROSITE" id="PS50085">
    <property type="entry name" value="RAPGAP"/>
    <property type="match status" value="1"/>
</dbReference>
<dbReference type="Gene3D" id="3.40.50.11210">
    <property type="entry name" value="Rap/Ran-GAP"/>
    <property type="match status" value="1"/>
</dbReference>
<name>A0A6A6DL51_9PEZI</name>
<dbReference type="InterPro" id="IPR024584">
    <property type="entry name" value="Tuberin_N"/>
</dbReference>
<keyword evidence="1" id="KW-0343">GTPase activation</keyword>
<dbReference type="OrthoDB" id="19311at2759"/>
<evidence type="ECO:0000256" key="2">
    <source>
        <dbReference type="SAM" id="MobiDB-lite"/>
    </source>
</evidence>
<feature type="compositionally biased region" description="Polar residues" evidence="2">
    <location>
        <begin position="83"/>
        <end position="94"/>
    </location>
</feature>
<proteinExistence type="predicted"/>
<evidence type="ECO:0000313" key="4">
    <source>
        <dbReference type="EMBL" id="KAF2180237.1"/>
    </source>
</evidence>
<dbReference type="GO" id="GO:0032007">
    <property type="term" value="P:negative regulation of TOR signaling"/>
    <property type="evidence" value="ECO:0007669"/>
    <property type="project" value="TreeGrafter"/>
</dbReference>
<dbReference type="Pfam" id="PF02145">
    <property type="entry name" value="Rap_GAP"/>
    <property type="match status" value="1"/>
</dbReference>
<dbReference type="InterPro" id="IPR018515">
    <property type="entry name" value="Tuberin-type_domain"/>
</dbReference>
<evidence type="ECO:0000256" key="1">
    <source>
        <dbReference type="ARBA" id="ARBA00022468"/>
    </source>
</evidence>
<feature type="compositionally biased region" description="Polar residues" evidence="2">
    <location>
        <begin position="524"/>
        <end position="536"/>
    </location>
</feature>
<evidence type="ECO:0000259" key="3">
    <source>
        <dbReference type="PROSITE" id="PS50085"/>
    </source>
</evidence>
<keyword evidence="5" id="KW-1185">Reference proteome</keyword>
<dbReference type="PANTHER" id="PTHR10063:SF0">
    <property type="entry name" value="TUBERIN"/>
    <property type="match status" value="1"/>
</dbReference>
<dbReference type="Proteomes" id="UP000800200">
    <property type="component" value="Unassembled WGS sequence"/>
</dbReference>
<dbReference type="SUPFAM" id="SSF48371">
    <property type="entry name" value="ARM repeat"/>
    <property type="match status" value="1"/>
</dbReference>
<dbReference type="Pfam" id="PF03542">
    <property type="entry name" value="Tuberin"/>
    <property type="match status" value="1"/>
</dbReference>
<feature type="region of interest" description="Disordered" evidence="2">
    <location>
        <begin position="819"/>
        <end position="874"/>
    </location>
</feature>
<feature type="domain" description="Rap-GAP" evidence="3">
    <location>
        <begin position="1340"/>
        <end position="1571"/>
    </location>
</feature>
<dbReference type="InterPro" id="IPR035974">
    <property type="entry name" value="Rap/Ran-GAP_sf"/>
</dbReference>
<sequence>MSPSSGDVPHTPDRRSSSSTLFGAFRSLTGGRTKSSTPPASSSSATLTPVRTPSLGSSTHPRSVASAPLASPDSTLKDGATQCDRSVGSQQIAPDNSRAVLGGPPELDELLAQLHSSRPFPERAEAIRKICSLLEVYPVRNVLVIWSTASDLLVSEQSAEASDAGYMLLRACVALPDLTPVERSVFFNVVSLREGDKSFDQRLHVISALTNGGRNIAAFESSVASFVLTSLDSCFKESRDAFNAALAARKAQGKKSVEQPIQEGENMAHLFQYVIDISKFNSKIFSEEDLELLLQKIMSICQETTQRSDIIYSIRLFDTIITYVHIPKKSLKPCLEVLCAIHRQLVDLQEHTWNTLSNLFRSHVGQAAVTTLLNTLLAGPNRKSRRYSVYRGAIHILQLLLLEDGCNGLPKVPISLLFPALKASIHPAHKSQEGFVVGLMAAILAEEKLRGLLLDEADWSDLIYIIRTCAERDEDREVAIAAARAEKAAAEKAASGTGTGSITAGAATSATSATGEPECDIISNADSSTASGTQTEISRRTLDDDCSRILISLDSMSCNMDFVQKAAVMELFMRLVKRLSDSTAENMINFYAEERYLHPSNGEWLEACRSLVAGILKDETRPRSLRILSIKVLRDTYNTVECLCASDTVLQCAALLLNNIGAEKDVNVLYELVDFAVDVADRASDASFSDTIDILRRRLEQPRAQSSSPATSSPSWASPAFLARTDHPVGSSCNVLAAAFVRLFTRSIPKSAHKIRILFDLLLHVVGSDECESDARLTALKLLFRLRADSNHAIVVSASPEGERIAAVLCRTAETAVSSDKGDEVTPLDTGKQDEQTSWRENRKVPGSSPHSSLNRHMSRHANPTGRVSKPIPPLWMYPGPKGLPEEPSPLSSRVVYSHIDPEDDPGRDDVLDLEITRWLEAVIFLLQKAPDWEIYSYVLVHLGPQLSNQALVRSCVPQLKMLRNVICEQIRGSTFYEPPGYTLLKKADVAVCLFHILTALISYHDYYEKSEEDELVKAFLHGIGSWDRTSKWCIHALTVCCHETPLSVSKSLDNIIQKMSQIITQPHIAIHILEFLTSMARMPDLYKNFREDEFKMVFGVSFRYLQHVRDQRERVAAINPPQSGHRTLRHSGSSRDFAVSCEQNSTKNARLATDDLPQYVYSLAYHVITFWFIGLKMEERPKQIPWITKNLIYTNSAGRQVMEEQGQVIVDMMNMVAYSDRDETERDSNFAKPGDGEVWKKTWIVGQSLITIETAARTGVSLITSRRPCGTRYISYRPLLAPPPRHQVPLTHGLASEAFYTDSYVGILPDDVFQTFYAPLNLHDPPVPLPNDAMTRRAIEAFDRNAAVDGHKVGVIYIGDGQTNEKEILMNNIGSAAYTAFLSDLGTLVCLKGAKFNTGGLDTRDDQDGKFTYCWRDRCIELVFHITTMMPTNPDDDLTYANKKRHIGNDFVNIIFNDSGLPYNFDTFPSAFNYVHIVITPDSRASFVDRRLDTDPDGRNRYYKVQVIPKPGFPDISPAAESKIINGKNLAAYCRLIAINASVFSQVWFIREGGESVSSWRNRLREIKRLRERHGCNDSSSNATSPSSPLNPLSGGGLSNSQTQNASGFKRTSVTTFISEGTSRSSIASGSQDVAL</sequence>
<dbReference type="GO" id="GO:0005096">
    <property type="term" value="F:GTPase activator activity"/>
    <property type="evidence" value="ECO:0007669"/>
    <property type="project" value="UniProtKB-KW"/>
</dbReference>
<protein>
    <recommendedName>
        <fullName evidence="3">Rap-GAP domain-containing protein</fullName>
    </recommendedName>
</protein>
<dbReference type="PANTHER" id="PTHR10063">
    <property type="entry name" value="TUBERIN"/>
    <property type="match status" value="1"/>
</dbReference>
<feature type="region of interest" description="Disordered" evidence="2">
    <location>
        <begin position="1"/>
        <end position="104"/>
    </location>
</feature>
<dbReference type="GO" id="GO:0005634">
    <property type="term" value="C:nucleus"/>
    <property type="evidence" value="ECO:0007669"/>
    <property type="project" value="InterPro"/>
</dbReference>
<feature type="compositionally biased region" description="Polar residues" evidence="2">
    <location>
        <begin position="47"/>
        <end position="61"/>
    </location>
</feature>
<organism evidence="4 5">
    <name type="scientific">Zopfia rhizophila CBS 207.26</name>
    <dbReference type="NCBI Taxonomy" id="1314779"/>
    <lineage>
        <taxon>Eukaryota</taxon>
        <taxon>Fungi</taxon>
        <taxon>Dikarya</taxon>
        <taxon>Ascomycota</taxon>
        <taxon>Pezizomycotina</taxon>
        <taxon>Dothideomycetes</taxon>
        <taxon>Dothideomycetes incertae sedis</taxon>
        <taxon>Zopfiaceae</taxon>
        <taxon>Zopfia</taxon>
    </lineage>
</organism>
<feature type="compositionally biased region" description="Basic and acidic residues" evidence="2">
    <location>
        <begin position="831"/>
        <end position="844"/>
    </location>
</feature>
<feature type="compositionally biased region" description="Low complexity" evidence="2">
    <location>
        <begin position="35"/>
        <end position="46"/>
    </location>
</feature>
<dbReference type="EMBL" id="ML994659">
    <property type="protein sequence ID" value="KAF2180237.1"/>
    <property type="molecule type" value="Genomic_DNA"/>
</dbReference>
<dbReference type="SUPFAM" id="SSF111347">
    <property type="entry name" value="Rap/Ran-GAP"/>
    <property type="match status" value="1"/>
</dbReference>
<feature type="compositionally biased region" description="Low complexity" evidence="2">
    <location>
        <begin position="1580"/>
        <end position="1594"/>
    </location>
</feature>
<dbReference type="InterPro" id="IPR027107">
    <property type="entry name" value="Tuberin/Ral-act_asu"/>
</dbReference>
<feature type="region of interest" description="Disordered" evidence="2">
    <location>
        <begin position="508"/>
        <end position="537"/>
    </location>
</feature>
<feature type="region of interest" description="Disordered" evidence="2">
    <location>
        <begin position="1574"/>
        <end position="1610"/>
    </location>
</feature>
<dbReference type="FunFam" id="3.40.50.11210:FF:000007">
    <property type="entry name" value="Tuberous sclerosis 2"/>
    <property type="match status" value="1"/>
</dbReference>
<dbReference type="GO" id="GO:0033596">
    <property type="term" value="C:TSC1-TSC2 complex"/>
    <property type="evidence" value="ECO:0007669"/>
    <property type="project" value="TreeGrafter"/>
</dbReference>
<dbReference type="GO" id="GO:0051056">
    <property type="term" value="P:regulation of small GTPase mediated signal transduction"/>
    <property type="evidence" value="ECO:0007669"/>
    <property type="project" value="InterPro"/>
</dbReference>
<accession>A0A6A6DL51</accession>
<gene>
    <name evidence="4" type="ORF">K469DRAFT_291054</name>
</gene>